<keyword evidence="14" id="KW-1185">Reference proteome</keyword>
<reference evidence="13" key="3">
    <citation type="submission" date="2025-09" db="UniProtKB">
        <authorList>
            <consortium name="Ensembl"/>
        </authorList>
    </citation>
    <scope>IDENTIFICATION</scope>
</reference>
<comment type="subcellular location">
    <subcellularLocation>
        <location evidence="1">Nucleus</location>
    </subcellularLocation>
</comment>
<organism evidence="13 14">
    <name type="scientific">Ailuropoda melanoleuca</name>
    <name type="common">Giant panda</name>
    <dbReference type="NCBI Taxonomy" id="9646"/>
    <lineage>
        <taxon>Eukaryota</taxon>
        <taxon>Metazoa</taxon>
        <taxon>Chordata</taxon>
        <taxon>Craniata</taxon>
        <taxon>Vertebrata</taxon>
        <taxon>Euteleostomi</taxon>
        <taxon>Mammalia</taxon>
        <taxon>Eutheria</taxon>
        <taxon>Laurasiatheria</taxon>
        <taxon>Carnivora</taxon>
        <taxon>Caniformia</taxon>
        <taxon>Ursidae</taxon>
        <taxon>Ailuropoda</taxon>
    </lineage>
</organism>
<dbReference type="Proteomes" id="UP000008912">
    <property type="component" value="Unassembled WGS sequence"/>
</dbReference>
<evidence type="ECO:0000256" key="1">
    <source>
        <dbReference type="ARBA" id="ARBA00004123"/>
    </source>
</evidence>
<dbReference type="GO" id="GO:0006954">
    <property type="term" value="P:inflammatory response"/>
    <property type="evidence" value="ECO:0007669"/>
    <property type="project" value="UniProtKB-KW"/>
</dbReference>
<keyword evidence="3 11" id="KW-0040">ANK repeat</keyword>
<feature type="repeat" description="ANK" evidence="11">
    <location>
        <begin position="144"/>
        <end position="176"/>
    </location>
</feature>
<dbReference type="AlphaFoldDB" id="A0A7N5P791"/>
<evidence type="ECO:0000256" key="4">
    <source>
        <dbReference type="ARBA" id="ARBA00023198"/>
    </source>
</evidence>
<evidence type="ECO:0000256" key="12">
    <source>
        <dbReference type="SAM" id="MobiDB-lite"/>
    </source>
</evidence>
<gene>
    <name evidence="13" type="primary">NFKBID</name>
</gene>
<accession>A0A7N5P791</accession>
<name>A0A7N5P791_AILME</name>
<evidence type="ECO:0000256" key="2">
    <source>
        <dbReference type="ARBA" id="ARBA00022737"/>
    </source>
</evidence>
<comment type="subunit">
    <text evidence="7">Interacts with NFKB1, RELA and RELB; in the nucleus.</text>
</comment>
<dbReference type="GeneTree" id="ENSGT00940000153695"/>
<keyword evidence="2" id="KW-0677">Repeat</keyword>
<evidence type="ECO:0000256" key="7">
    <source>
        <dbReference type="ARBA" id="ARBA00063832"/>
    </source>
</evidence>
<dbReference type="Gene3D" id="1.25.40.20">
    <property type="entry name" value="Ankyrin repeat-containing domain"/>
    <property type="match status" value="1"/>
</dbReference>
<dbReference type="InterPro" id="IPR036770">
    <property type="entry name" value="Ankyrin_rpt-contain_sf"/>
</dbReference>
<dbReference type="GO" id="GO:0010468">
    <property type="term" value="P:regulation of gene expression"/>
    <property type="evidence" value="ECO:0007669"/>
    <property type="project" value="TreeGrafter"/>
</dbReference>
<dbReference type="FunFam" id="1.25.40.20:FF:000091">
    <property type="entry name" value="NF-kappa-B inhibitor delta"/>
    <property type="match status" value="1"/>
</dbReference>
<keyword evidence="4" id="KW-0395">Inflammatory response</keyword>
<evidence type="ECO:0000256" key="3">
    <source>
        <dbReference type="ARBA" id="ARBA00023043"/>
    </source>
</evidence>
<dbReference type="InterPro" id="IPR002110">
    <property type="entry name" value="Ankyrin_rpt"/>
</dbReference>
<evidence type="ECO:0000256" key="6">
    <source>
        <dbReference type="ARBA" id="ARBA00038439"/>
    </source>
</evidence>
<dbReference type="SMART" id="SM00248">
    <property type="entry name" value="ANK"/>
    <property type="match status" value="5"/>
</dbReference>
<feature type="region of interest" description="Disordered" evidence="12">
    <location>
        <begin position="310"/>
        <end position="337"/>
    </location>
</feature>
<keyword evidence="5" id="KW-0539">Nucleus</keyword>
<comment type="similarity">
    <text evidence="6">Belongs to the NF-kappa-B inhibitor family.</text>
</comment>
<sequence length="337" mass="36504">MRVRPAILASQYTKRLWVLDLAAWLPPRAFQTGTPTRMLPTQTAPTLTLLRLLKASQLLTSTHPPTQGGSVHFLWGWRLLHLFAARGLRWAAYAAAEMLQVYRHLDIREHKGKTPLLVAAAANQPLIVEDLLKLGAEPNAADHQGRSVLHVAATYGLPGVLSAVINSGVQVDLEARDFEGLTPLHTAILALNVAMHPPDLCSRVLSTQARDGLACVQMLLHMGADHTSQEIKSNKTVLHLAVQAANPTLVQLLLELPRGDLRAFVNMKAHGNTALHMAAALPPGPPQESIVRRLLAAGADPTLRNLENEQPVHLLRPGPGPEGVSAEPTLTAEWPLT</sequence>
<evidence type="ECO:0000256" key="11">
    <source>
        <dbReference type="PROSITE-ProRule" id="PRU00023"/>
    </source>
</evidence>
<evidence type="ECO:0000256" key="9">
    <source>
        <dbReference type="ARBA" id="ARBA00078245"/>
    </source>
</evidence>
<dbReference type="SUPFAM" id="SSF48403">
    <property type="entry name" value="Ankyrin repeat"/>
    <property type="match status" value="1"/>
</dbReference>
<proteinExistence type="inferred from homology"/>
<reference evidence="13" key="2">
    <citation type="submission" date="2025-08" db="UniProtKB">
        <authorList>
            <consortium name="Ensembl"/>
        </authorList>
    </citation>
    <scope>IDENTIFICATION</scope>
</reference>
<dbReference type="PANTHER" id="PTHR24124">
    <property type="entry name" value="ANKYRIN REPEAT FAMILY A"/>
    <property type="match status" value="1"/>
</dbReference>
<dbReference type="Ensembl" id="ENSAMET00000027779.1">
    <property type="protein sequence ID" value="ENSAMEP00000035078.1"/>
    <property type="gene ID" value="ENSAMEG00000000851.2"/>
</dbReference>
<evidence type="ECO:0000313" key="14">
    <source>
        <dbReference type="Proteomes" id="UP000008912"/>
    </source>
</evidence>
<dbReference type="PROSITE" id="PS50297">
    <property type="entry name" value="ANK_REP_REGION"/>
    <property type="match status" value="2"/>
</dbReference>
<feature type="repeat" description="ANK" evidence="11">
    <location>
        <begin position="270"/>
        <end position="306"/>
    </location>
</feature>
<feature type="repeat" description="ANK" evidence="11">
    <location>
        <begin position="111"/>
        <end position="143"/>
    </location>
</feature>
<dbReference type="PANTHER" id="PTHR24124:SF7">
    <property type="entry name" value="NF-KAPPA-B INHIBITOR DELTA"/>
    <property type="match status" value="1"/>
</dbReference>
<dbReference type="PROSITE" id="PS50088">
    <property type="entry name" value="ANK_REPEAT"/>
    <property type="match status" value="3"/>
</dbReference>
<evidence type="ECO:0000256" key="8">
    <source>
        <dbReference type="ARBA" id="ARBA00071817"/>
    </source>
</evidence>
<evidence type="ECO:0000256" key="10">
    <source>
        <dbReference type="ARBA" id="ARBA00081479"/>
    </source>
</evidence>
<evidence type="ECO:0000313" key="13">
    <source>
        <dbReference type="Ensembl" id="ENSAMEP00000035078.1"/>
    </source>
</evidence>
<evidence type="ECO:0000256" key="5">
    <source>
        <dbReference type="ARBA" id="ARBA00023242"/>
    </source>
</evidence>
<reference evidence="13 14" key="1">
    <citation type="journal article" date="2010" name="Nature">
        <title>The sequence and de novo assembly of the giant panda genome.</title>
        <authorList>
            <person name="Li R."/>
            <person name="Fan W."/>
            <person name="Tian G."/>
            <person name="Zhu H."/>
            <person name="He L."/>
            <person name="Cai J."/>
            <person name="Huang Q."/>
            <person name="Cai Q."/>
            <person name="Li B."/>
            <person name="Bai Y."/>
            <person name="Zhang Z."/>
            <person name="Zhang Y."/>
            <person name="Wang W."/>
            <person name="Li J."/>
            <person name="Wei F."/>
            <person name="Li H."/>
            <person name="Jian M."/>
            <person name="Li J."/>
            <person name="Zhang Z."/>
            <person name="Nielsen R."/>
            <person name="Li D."/>
            <person name="Gu W."/>
            <person name="Yang Z."/>
            <person name="Xuan Z."/>
            <person name="Ryder O.A."/>
            <person name="Leung F.C."/>
            <person name="Zhou Y."/>
            <person name="Cao J."/>
            <person name="Sun X."/>
            <person name="Fu Y."/>
            <person name="Fang X."/>
            <person name="Guo X."/>
            <person name="Wang B."/>
            <person name="Hou R."/>
            <person name="Shen F."/>
            <person name="Mu B."/>
            <person name="Ni P."/>
            <person name="Lin R."/>
            <person name="Qian W."/>
            <person name="Wang G."/>
            <person name="Yu C."/>
            <person name="Nie W."/>
            <person name="Wang J."/>
            <person name="Wu Z."/>
            <person name="Liang H."/>
            <person name="Min J."/>
            <person name="Wu Q."/>
            <person name="Cheng S."/>
            <person name="Ruan J."/>
            <person name="Wang M."/>
            <person name="Shi Z."/>
            <person name="Wen M."/>
            <person name="Liu B."/>
            <person name="Ren X."/>
            <person name="Zheng H."/>
            <person name="Dong D."/>
            <person name="Cook K."/>
            <person name="Shan G."/>
            <person name="Zhang H."/>
            <person name="Kosiol C."/>
            <person name="Xie X."/>
            <person name="Lu Z."/>
            <person name="Zheng H."/>
            <person name="Li Y."/>
            <person name="Steiner C.C."/>
            <person name="Lam T.T."/>
            <person name="Lin S."/>
            <person name="Zhang Q."/>
            <person name="Li G."/>
            <person name="Tian J."/>
            <person name="Gong T."/>
            <person name="Liu H."/>
            <person name="Zhang D."/>
            <person name="Fang L."/>
            <person name="Ye C."/>
            <person name="Zhang J."/>
            <person name="Hu W."/>
            <person name="Xu A."/>
            <person name="Ren Y."/>
            <person name="Zhang G."/>
            <person name="Bruford M.W."/>
            <person name="Li Q."/>
            <person name="Ma L."/>
            <person name="Guo Y."/>
            <person name="An N."/>
            <person name="Hu Y."/>
            <person name="Zheng Y."/>
            <person name="Shi Y."/>
            <person name="Li Z."/>
            <person name="Liu Q."/>
            <person name="Chen Y."/>
            <person name="Zhao J."/>
            <person name="Qu N."/>
            <person name="Zhao S."/>
            <person name="Tian F."/>
            <person name="Wang X."/>
            <person name="Wang H."/>
            <person name="Xu L."/>
            <person name="Liu X."/>
            <person name="Vinar T."/>
            <person name="Wang Y."/>
            <person name="Lam T.W."/>
            <person name="Yiu S.M."/>
            <person name="Liu S."/>
            <person name="Zhang H."/>
            <person name="Li D."/>
            <person name="Huang Y."/>
            <person name="Wang X."/>
            <person name="Yang G."/>
            <person name="Jiang Z."/>
            <person name="Wang J."/>
            <person name="Qin N."/>
            <person name="Li L."/>
            <person name="Li J."/>
            <person name="Bolund L."/>
            <person name="Kristiansen K."/>
            <person name="Wong G.K."/>
            <person name="Olson M."/>
            <person name="Zhang X."/>
            <person name="Li S."/>
            <person name="Yang H."/>
            <person name="Wang J."/>
            <person name="Wang J."/>
        </authorList>
    </citation>
    <scope>NUCLEOTIDE SEQUENCE [LARGE SCALE GENOMIC DNA]</scope>
</reference>
<protein>
    <recommendedName>
        <fullName evidence="8">NF-kappa-B inhibitor delta</fullName>
    </recommendedName>
    <alternativeName>
        <fullName evidence="9">I-kappa-B-delta</fullName>
    </alternativeName>
    <alternativeName>
        <fullName evidence="10">IkappaBNS</fullName>
    </alternativeName>
</protein>
<dbReference type="Pfam" id="PF12796">
    <property type="entry name" value="Ank_2"/>
    <property type="match status" value="2"/>
</dbReference>
<dbReference type="GO" id="GO:0005634">
    <property type="term" value="C:nucleus"/>
    <property type="evidence" value="ECO:0007669"/>
    <property type="project" value="UniProtKB-SubCell"/>
</dbReference>